<dbReference type="PANTHER" id="PTHR44688">
    <property type="entry name" value="DNA-BINDING TRANSCRIPTIONAL ACTIVATOR DEVR_DOSR"/>
    <property type="match status" value="1"/>
</dbReference>
<dbReference type="Gene3D" id="1.10.10.10">
    <property type="entry name" value="Winged helix-like DNA-binding domain superfamily/Winged helix DNA-binding domain"/>
    <property type="match status" value="1"/>
</dbReference>
<dbReference type="InterPro" id="IPR011990">
    <property type="entry name" value="TPR-like_helical_dom_sf"/>
</dbReference>
<dbReference type="PANTHER" id="PTHR44688:SF16">
    <property type="entry name" value="DNA-BINDING TRANSCRIPTIONAL ACTIVATOR DEVR_DOSR"/>
    <property type="match status" value="1"/>
</dbReference>
<dbReference type="Gene3D" id="1.25.40.10">
    <property type="entry name" value="Tetratricopeptide repeat domain"/>
    <property type="match status" value="2"/>
</dbReference>
<dbReference type="CDD" id="cd06170">
    <property type="entry name" value="LuxR_C_like"/>
    <property type="match status" value="1"/>
</dbReference>
<keyword evidence="1" id="KW-0805">Transcription regulation</keyword>
<protein>
    <recommendedName>
        <fullName evidence="4">HTH luxR-type domain-containing protein</fullName>
    </recommendedName>
</protein>
<dbReference type="PROSITE" id="PS00622">
    <property type="entry name" value="HTH_LUXR_1"/>
    <property type="match status" value="1"/>
</dbReference>
<evidence type="ECO:0000259" key="4">
    <source>
        <dbReference type="PROSITE" id="PS50043"/>
    </source>
</evidence>
<dbReference type="InterPro" id="IPR016032">
    <property type="entry name" value="Sig_transdc_resp-reg_C-effctor"/>
</dbReference>
<evidence type="ECO:0000313" key="5">
    <source>
        <dbReference type="EMBL" id="RHW25876.1"/>
    </source>
</evidence>
<feature type="domain" description="HTH luxR-type" evidence="4">
    <location>
        <begin position="459"/>
        <end position="524"/>
    </location>
</feature>
<evidence type="ECO:0000313" key="6">
    <source>
        <dbReference type="Proteomes" id="UP000283644"/>
    </source>
</evidence>
<dbReference type="AlphaFoldDB" id="A0A417XZV8"/>
<keyword evidence="6" id="KW-1185">Reference proteome</keyword>
<gene>
    <name evidence="5" type="ORF">D0Z08_17750</name>
</gene>
<proteinExistence type="predicted"/>
<dbReference type="SUPFAM" id="SSF46894">
    <property type="entry name" value="C-terminal effector domain of the bipartite response regulators"/>
    <property type="match status" value="1"/>
</dbReference>
<evidence type="ECO:0000256" key="1">
    <source>
        <dbReference type="ARBA" id="ARBA00023015"/>
    </source>
</evidence>
<name>A0A417XZV8_9ACTN</name>
<dbReference type="InterPro" id="IPR036388">
    <property type="entry name" value="WH-like_DNA-bd_sf"/>
</dbReference>
<keyword evidence="3" id="KW-0804">Transcription</keyword>
<reference evidence="5 6" key="1">
    <citation type="submission" date="2018-09" db="EMBL/GenBank/DDBJ databases">
        <title>Genome sequencing of Nocardioides immobilis CCTCC AB 2017083 for comparison to Nocardioides silvaticus.</title>
        <authorList>
            <person name="Li C."/>
            <person name="Wang G."/>
        </authorList>
    </citation>
    <scope>NUCLEOTIDE SEQUENCE [LARGE SCALE GENOMIC DNA]</scope>
    <source>
        <strain evidence="5 6">CCTCC AB 2017083</strain>
    </source>
</reference>
<dbReference type="SUPFAM" id="SSF48452">
    <property type="entry name" value="TPR-like"/>
    <property type="match status" value="2"/>
</dbReference>
<keyword evidence="2" id="KW-0238">DNA-binding</keyword>
<dbReference type="OrthoDB" id="27092at2"/>
<evidence type="ECO:0000256" key="3">
    <source>
        <dbReference type="ARBA" id="ARBA00023163"/>
    </source>
</evidence>
<dbReference type="InterPro" id="IPR000792">
    <property type="entry name" value="Tscrpt_reg_LuxR_C"/>
</dbReference>
<dbReference type="SMART" id="SM00421">
    <property type="entry name" value="HTH_LUXR"/>
    <property type="match status" value="1"/>
</dbReference>
<dbReference type="EMBL" id="QXGH01000021">
    <property type="protein sequence ID" value="RHW25876.1"/>
    <property type="molecule type" value="Genomic_DNA"/>
</dbReference>
<organism evidence="5 6">
    <name type="scientific">Nocardioides immobilis</name>
    <dbReference type="NCBI Taxonomy" id="2049295"/>
    <lineage>
        <taxon>Bacteria</taxon>
        <taxon>Bacillati</taxon>
        <taxon>Actinomycetota</taxon>
        <taxon>Actinomycetes</taxon>
        <taxon>Propionibacteriales</taxon>
        <taxon>Nocardioidaceae</taxon>
        <taxon>Nocardioides</taxon>
    </lineage>
</organism>
<dbReference type="GO" id="GO:0006355">
    <property type="term" value="P:regulation of DNA-templated transcription"/>
    <property type="evidence" value="ECO:0007669"/>
    <property type="project" value="InterPro"/>
</dbReference>
<dbReference type="GO" id="GO:0003677">
    <property type="term" value="F:DNA binding"/>
    <property type="evidence" value="ECO:0007669"/>
    <property type="project" value="UniProtKB-KW"/>
</dbReference>
<dbReference type="RefSeq" id="WP_118926578.1">
    <property type="nucleotide sequence ID" value="NZ_QXGH01000021.1"/>
</dbReference>
<dbReference type="Pfam" id="PF00196">
    <property type="entry name" value="GerE"/>
    <property type="match status" value="1"/>
</dbReference>
<comment type="caution">
    <text evidence="5">The sequence shown here is derived from an EMBL/GenBank/DDBJ whole genome shotgun (WGS) entry which is preliminary data.</text>
</comment>
<dbReference type="PRINTS" id="PR00038">
    <property type="entry name" value="HTHLUXR"/>
</dbReference>
<dbReference type="Proteomes" id="UP000283644">
    <property type="component" value="Unassembled WGS sequence"/>
</dbReference>
<sequence length="532" mass="57542">MTRRDQARQAAGRRDWQAAYDLYAGLTGRTPADTEALAECAWWLGRMDEAIRLYTDAYREHLEGGNDQAAARAASQLAIHTRLVGEVAQSEGWLRRCTRLLESVPECVEHGYALYLQIAGLSGRGDLEGALELALRMQDLGRRFSDPTLVALGVYFEGRARIKQARVREGLALLDEAMLAALSDELGPLWTGAIYCGLMDACNELRDMRRAFEWTEATRRWCDPLPLTSLYPGICRVHRAQVLQTRGEWRQAEEEALGACRDMVGVDVWAVADAHYEVGEVRRLRGDLAGADAAYTRAHEFGRDPQPGLALLRLAQGRIDAATASIAAALAPGTGSRLERAPLHAAQTMIALAAGDVELAERSAKEVVDAAVAFESAGLRAEGNRCSGAVLLAQGRAVEAMALLRMAFNAWQELDAPYDVARTRLLLADAYRALGDADAASRELAAATACFARLGVVAREGLPKGLTAREVEVVRLIAAGESNRAIAEKLVLSEKTVARHVSNIFGKVGATSRSGVTAFAYDSGLMGSRTHG</sequence>
<accession>A0A417XZV8</accession>
<evidence type="ECO:0000256" key="2">
    <source>
        <dbReference type="ARBA" id="ARBA00023125"/>
    </source>
</evidence>
<dbReference type="PROSITE" id="PS50043">
    <property type="entry name" value="HTH_LUXR_2"/>
    <property type="match status" value="1"/>
</dbReference>